<dbReference type="InterPro" id="IPR009249">
    <property type="entry name" value="Ferredoxin-dep_bilin_Rdtase"/>
</dbReference>
<evidence type="ECO:0000313" key="5">
    <source>
        <dbReference type="Proteomes" id="UP001438707"/>
    </source>
</evidence>
<dbReference type="PANTHER" id="PTHR34557">
    <property type="entry name" value="PHYTOCHROMOBILIN:FERREDOXIN OXIDOREDUCTASE, CHLOROPLASTIC"/>
    <property type="match status" value="1"/>
</dbReference>
<gene>
    <name evidence="4" type="ORF">WJX74_010322</name>
</gene>
<dbReference type="AlphaFoldDB" id="A0AAW1RZK6"/>
<dbReference type="Gene3D" id="3.40.1500.20">
    <property type="match status" value="1"/>
</dbReference>
<dbReference type="Proteomes" id="UP001438707">
    <property type="component" value="Unassembled WGS sequence"/>
</dbReference>
<proteinExistence type="inferred from homology"/>
<accession>A0AAW1RZK6</accession>
<evidence type="ECO:0008006" key="6">
    <source>
        <dbReference type="Google" id="ProtNLM"/>
    </source>
</evidence>
<dbReference type="PANTHER" id="PTHR34557:SF1">
    <property type="entry name" value="PHYTOCHROMOBILIN:FERREDOXIN OXIDOREDUCTASE, CHLOROPLASTIC"/>
    <property type="match status" value="1"/>
</dbReference>
<evidence type="ECO:0000256" key="1">
    <source>
        <dbReference type="ARBA" id="ARBA00006908"/>
    </source>
</evidence>
<feature type="compositionally biased region" description="Low complexity" evidence="3">
    <location>
        <begin position="1"/>
        <end position="20"/>
    </location>
</feature>
<dbReference type="EMBL" id="JALJOS010000005">
    <property type="protein sequence ID" value="KAK9839135.1"/>
    <property type="molecule type" value="Genomic_DNA"/>
</dbReference>
<evidence type="ECO:0000256" key="2">
    <source>
        <dbReference type="ARBA" id="ARBA00023002"/>
    </source>
</evidence>
<dbReference type="GO" id="GO:0050897">
    <property type="term" value="F:cobalt ion binding"/>
    <property type="evidence" value="ECO:0007669"/>
    <property type="project" value="InterPro"/>
</dbReference>
<protein>
    <recommendedName>
        <fullName evidence="6">Phycocyanobilin:ferredoxin oxidoreductase</fullName>
    </recommendedName>
</protein>
<dbReference type="Pfam" id="PF05996">
    <property type="entry name" value="Fe_bilin_red"/>
    <property type="match status" value="1"/>
</dbReference>
<comment type="similarity">
    <text evidence="1">Belongs to the HY2 family.</text>
</comment>
<feature type="region of interest" description="Disordered" evidence="3">
    <location>
        <begin position="1"/>
        <end position="57"/>
    </location>
</feature>
<evidence type="ECO:0000256" key="3">
    <source>
        <dbReference type="SAM" id="MobiDB-lite"/>
    </source>
</evidence>
<keyword evidence="2" id="KW-0560">Oxidoreductase</keyword>
<name>A0AAW1RZK6_9CHLO</name>
<organism evidence="4 5">
    <name type="scientific">Apatococcus lobatus</name>
    <dbReference type="NCBI Taxonomy" id="904363"/>
    <lineage>
        <taxon>Eukaryota</taxon>
        <taxon>Viridiplantae</taxon>
        <taxon>Chlorophyta</taxon>
        <taxon>core chlorophytes</taxon>
        <taxon>Trebouxiophyceae</taxon>
        <taxon>Chlorellales</taxon>
        <taxon>Chlorellaceae</taxon>
        <taxon>Apatococcus</taxon>
    </lineage>
</organism>
<evidence type="ECO:0000313" key="4">
    <source>
        <dbReference type="EMBL" id="KAK9839135.1"/>
    </source>
</evidence>
<dbReference type="GO" id="GO:0016636">
    <property type="term" value="F:oxidoreductase activity, acting on the CH-CH group of donors, iron-sulfur protein as acceptor"/>
    <property type="evidence" value="ECO:0007669"/>
    <property type="project" value="InterPro"/>
</dbReference>
<keyword evidence="5" id="KW-1185">Reference proteome</keyword>
<comment type="caution">
    <text evidence="4">The sequence shown here is derived from an EMBL/GenBank/DDBJ whole genome shotgun (WGS) entry which is preliminary data.</text>
</comment>
<dbReference type="GO" id="GO:0010024">
    <property type="term" value="P:phytochromobilin biosynthetic process"/>
    <property type="evidence" value="ECO:0007669"/>
    <property type="project" value="InterPro"/>
</dbReference>
<sequence>MKLPRSSQAAGSAHALAAQAPRQRPSTPSAPIRAGERRTCKKARHASRGGSLHAASAEAAAGGLPEVDFVEEKTIPPGSMEDIVAKEAMGMGTWRLRQFMNPLFQLMCGQIETSWRHQMGFQLGLYPLPEDLKYCDSAGSLDKAAAWNFMAPSPARGTPGWPRLRLENRAYFSRAFRKLHLECVFREDGLQVLHCVMFPRLNYDLPILGIDLVGKDDVITLAITDFSPVARDRSLPPDYAEIAKQLQAEWGLETNRSMPKWGSEIFSEQCISIRPTSGKVLDAWMKYTLGILNAHLLIANETQPVAADRSEKLQDIRAQQERYCHFQLQNDRTRSVLKSAFGADTAERYLQEIVFAPPSEADLRSPFE</sequence>
<reference evidence="4 5" key="1">
    <citation type="journal article" date="2024" name="Nat. Commun.">
        <title>Phylogenomics reveals the evolutionary origins of lichenization in chlorophyte algae.</title>
        <authorList>
            <person name="Puginier C."/>
            <person name="Libourel C."/>
            <person name="Otte J."/>
            <person name="Skaloud P."/>
            <person name="Haon M."/>
            <person name="Grisel S."/>
            <person name="Petersen M."/>
            <person name="Berrin J.G."/>
            <person name="Delaux P.M."/>
            <person name="Dal Grande F."/>
            <person name="Keller J."/>
        </authorList>
    </citation>
    <scope>NUCLEOTIDE SEQUENCE [LARGE SCALE GENOMIC DNA]</scope>
    <source>
        <strain evidence="4 5">SAG 2145</strain>
    </source>
</reference>